<evidence type="ECO:0000256" key="1">
    <source>
        <dbReference type="ARBA" id="ARBA00004651"/>
    </source>
</evidence>
<evidence type="ECO:0000259" key="8">
    <source>
        <dbReference type="Pfam" id="PF04290"/>
    </source>
</evidence>
<protein>
    <recommendedName>
        <fullName evidence="7">TRAP transporter small permease protein</fullName>
    </recommendedName>
</protein>
<feature type="transmembrane region" description="Helical" evidence="7">
    <location>
        <begin position="104"/>
        <end position="128"/>
    </location>
</feature>
<evidence type="ECO:0000256" key="3">
    <source>
        <dbReference type="ARBA" id="ARBA00022475"/>
    </source>
</evidence>
<dbReference type="EMBL" id="JADMKU010000026">
    <property type="protein sequence ID" value="MBR9653301.1"/>
    <property type="molecule type" value="Genomic_DNA"/>
</dbReference>
<keyword evidence="3" id="KW-1003">Cell membrane</keyword>
<feature type="transmembrane region" description="Helical" evidence="7">
    <location>
        <begin position="149"/>
        <end position="168"/>
    </location>
</feature>
<keyword evidence="6 7" id="KW-0472">Membrane</keyword>
<evidence type="ECO:0000313" key="9">
    <source>
        <dbReference type="EMBL" id="MBR9653301.1"/>
    </source>
</evidence>
<dbReference type="Proteomes" id="UP001195941">
    <property type="component" value="Unassembled WGS sequence"/>
</dbReference>
<comment type="subcellular location">
    <subcellularLocation>
        <location evidence="7">Cell inner membrane</location>
        <topology evidence="7">Multi-pass membrane protein</topology>
    </subcellularLocation>
    <subcellularLocation>
        <location evidence="1">Cell membrane</location>
        <topology evidence="1">Multi-pass membrane protein</topology>
    </subcellularLocation>
</comment>
<evidence type="ECO:0000256" key="2">
    <source>
        <dbReference type="ARBA" id="ARBA00022448"/>
    </source>
</evidence>
<accession>A0ABS5HWF4</accession>
<feature type="domain" description="Tripartite ATP-independent periplasmic transporters DctQ component" evidence="8">
    <location>
        <begin position="187"/>
        <end position="316"/>
    </location>
</feature>
<feature type="transmembrane region" description="Helical" evidence="7">
    <location>
        <begin position="248"/>
        <end position="273"/>
    </location>
</feature>
<evidence type="ECO:0000256" key="6">
    <source>
        <dbReference type="ARBA" id="ARBA00023136"/>
    </source>
</evidence>
<dbReference type="InterPro" id="IPR055348">
    <property type="entry name" value="DctQ"/>
</dbReference>
<evidence type="ECO:0000313" key="10">
    <source>
        <dbReference type="Proteomes" id="UP001195941"/>
    </source>
</evidence>
<feature type="transmembrane region" description="Helical" evidence="7">
    <location>
        <begin position="63"/>
        <end position="84"/>
    </location>
</feature>
<feature type="transmembrane region" description="Helical" evidence="7">
    <location>
        <begin position="294"/>
        <end position="316"/>
    </location>
</feature>
<comment type="similarity">
    <text evidence="7">Belongs to the TRAP transporter small permease family.</text>
</comment>
<sequence>MRGSAVGDSTNDEILSPIGKPAPVVRFIGWASLAVLAAFLVNNILIVWFDFPTLVSVLDGGDARVWGSLALYVISLAGAGWWVISRSDNALRHEARKISDFNAYLIRACFFAILFVGIADFVIAFLRVENLLTGLFGETAAKNLLRARFVGPYIHFPLIIVAFVVARFSRTLGFQWLALLIVAAELLIVISRFVFSYEQALMGDLVRYWYAALFLFSSAYTLLEEGHVRVDVLYAGFKTPTKGKVNSIGTILLGMTTCWVIIAIGMGSSHAIINAPIKNFEVSQSGTAGMFIKYQMAGFLAVFAVTMLIQFVSYLFEAVADARSEPGHKEHAGASA</sequence>
<evidence type="ECO:0000256" key="4">
    <source>
        <dbReference type="ARBA" id="ARBA00022692"/>
    </source>
</evidence>
<dbReference type="Pfam" id="PF04290">
    <property type="entry name" value="DctQ"/>
    <property type="match status" value="1"/>
</dbReference>
<comment type="subunit">
    <text evidence="7">The complex comprises the extracytoplasmic solute receptor protein and the two transmembrane proteins.</text>
</comment>
<gene>
    <name evidence="9" type="ORF">IT775_19465</name>
</gene>
<comment type="function">
    <text evidence="7">Part of the tripartite ATP-independent periplasmic (TRAP) transport system.</text>
</comment>
<comment type="caution">
    <text evidence="9">The sequence shown here is derived from an EMBL/GenBank/DDBJ whole genome shotgun (WGS) entry which is preliminary data.</text>
</comment>
<organism evidence="9 10">
    <name type="scientific">Thalassovita aquimarina</name>
    <dbReference type="NCBI Taxonomy" id="2785917"/>
    <lineage>
        <taxon>Bacteria</taxon>
        <taxon>Pseudomonadati</taxon>
        <taxon>Pseudomonadota</taxon>
        <taxon>Alphaproteobacteria</taxon>
        <taxon>Rhodobacterales</taxon>
        <taxon>Roseobacteraceae</taxon>
        <taxon>Thalassovita</taxon>
    </lineage>
</organism>
<proteinExistence type="inferred from homology"/>
<evidence type="ECO:0000256" key="7">
    <source>
        <dbReference type="RuleBase" id="RU369079"/>
    </source>
</evidence>
<keyword evidence="7" id="KW-0997">Cell inner membrane</keyword>
<feature type="transmembrane region" description="Helical" evidence="7">
    <location>
        <begin position="174"/>
        <end position="195"/>
    </location>
</feature>
<feature type="transmembrane region" description="Helical" evidence="7">
    <location>
        <begin position="207"/>
        <end position="223"/>
    </location>
</feature>
<keyword evidence="5 7" id="KW-1133">Transmembrane helix</keyword>
<reference evidence="9 10" key="1">
    <citation type="journal article" date="2021" name="Arch. Microbiol.">
        <title>Thalassobius aquimarinus sp. nov., isolated from the Sea of Japan seashore.</title>
        <authorList>
            <person name="Kurilenko V.V."/>
            <person name="Romanenko L.A."/>
            <person name="Chernysheva N.Y."/>
            <person name="Velansky P.V."/>
            <person name="Tekutyeva L.A."/>
            <person name="Isaeva M.P."/>
            <person name="Mikhailov V.V."/>
        </authorList>
    </citation>
    <scope>NUCLEOTIDE SEQUENCE [LARGE SCALE GENOMIC DNA]</scope>
    <source>
        <strain evidence="9 10">KMM 8518</strain>
    </source>
</reference>
<comment type="caution">
    <text evidence="7">Lacks conserved residue(s) required for the propagation of feature annotation.</text>
</comment>
<feature type="transmembrane region" description="Helical" evidence="7">
    <location>
        <begin position="27"/>
        <end position="51"/>
    </location>
</feature>
<keyword evidence="10" id="KW-1185">Reference proteome</keyword>
<evidence type="ECO:0000256" key="5">
    <source>
        <dbReference type="ARBA" id="ARBA00022989"/>
    </source>
</evidence>
<name>A0ABS5HWF4_9RHOB</name>
<keyword evidence="4 7" id="KW-0812">Transmembrane</keyword>
<keyword evidence="2 7" id="KW-0813">Transport</keyword>